<dbReference type="InterPro" id="IPR050111">
    <property type="entry name" value="C-type_lectin/snaclec_domain"/>
</dbReference>
<organism evidence="4 5">
    <name type="scientific">Holothuria leucospilota</name>
    <name type="common">Black long sea cucumber</name>
    <name type="synonym">Mertensiothuria leucospilota</name>
    <dbReference type="NCBI Taxonomy" id="206669"/>
    <lineage>
        <taxon>Eukaryota</taxon>
        <taxon>Metazoa</taxon>
        <taxon>Echinodermata</taxon>
        <taxon>Eleutherozoa</taxon>
        <taxon>Echinozoa</taxon>
        <taxon>Holothuroidea</taxon>
        <taxon>Aspidochirotacea</taxon>
        <taxon>Aspidochirotida</taxon>
        <taxon>Holothuriidae</taxon>
        <taxon>Holothuria</taxon>
    </lineage>
</organism>
<feature type="region of interest" description="Disordered" evidence="1">
    <location>
        <begin position="148"/>
        <end position="167"/>
    </location>
</feature>
<feature type="chain" id="PRO_5040246492" evidence="2">
    <location>
        <begin position="22"/>
        <end position="167"/>
    </location>
</feature>
<proteinExistence type="predicted"/>
<dbReference type="OrthoDB" id="418245at2759"/>
<dbReference type="AlphaFoldDB" id="A0A9Q0YJR5"/>
<keyword evidence="2" id="KW-0732">Signal</keyword>
<name>A0A9Q0YJR5_HOLLE</name>
<comment type="caution">
    <text evidence="4">The sequence shown here is derived from an EMBL/GenBank/DDBJ whole genome shotgun (WGS) entry which is preliminary data.</text>
</comment>
<dbReference type="Gene3D" id="3.10.100.10">
    <property type="entry name" value="Mannose-Binding Protein A, subunit A"/>
    <property type="match status" value="1"/>
</dbReference>
<feature type="domain" description="C-type lectin" evidence="3">
    <location>
        <begin position="32"/>
        <end position="151"/>
    </location>
</feature>
<dbReference type="PANTHER" id="PTHR22803">
    <property type="entry name" value="MANNOSE, PHOSPHOLIPASE, LECTIN RECEPTOR RELATED"/>
    <property type="match status" value="1"/>
</dbReference>
<evidence type="ECO:0000259" key="3">
    <source>
        <dbReference type="PROSITE" id="PS50041"/>
    </source>
</evidence>
<dbReference type="EMBL" id="JAIZAY010000019">
    <property type="protein sequence ID" value="KAJ8023828.1"/>
    <property type="molecule type" value="Genomic_DNA"/>
</dbReference>
<dbReference type="InterPro" id="IPR001304">
    <property type="entry name" value="C-type_lectin-like"/>
</dbReference>
<dbReference type="PROSITE" id="PS50041">
    <property type="entry name" value="C_TYPE_LECTIN_2"/>
    <property type="match status" value="1"/>
</dbReference>
<protein>
    <submittedName>
        <fullName evidence="4">Echinoidin</fullName>
    </submittedName>
</protein>
<keyword evidence="5" id="KW-1185">Reference proteome</keyword>
<dbReference type="SUPFAM" id="SSF56436">
    <property type="entry name" value="C-type lectin-like"/>
    <property type="match status" value="1"/>
</dbReference>
<feature type="signal peptide" evidence="2">
    <location>
        <begin position="1"/>
        <end position="21"/>
    </location>
</feature>
<evidence type="ECO:0000256" key="2">
    <source>
        <dbReference type="SAM" id="SignalP"/>
    </source>
</evidence>
<dbReference type="SMART" id="SM00034">
    <property type="entry name" value="CLECT"/>
    <property type="match status" value="1"/>
</dbReference>
<reference evidence="4" key="1">
    <citation type="submission" date="2021-10" db="EMBL/GenBank/DDBJ databases">
        <title>Tropical sea cucumber genome reveals ecological adaptation and Cuvierian tubules defense mechanism.</title>
        <authorList>
            <person name="Chen T."/>
        </authorList>
    </citation>
    <scope>NUCLEOTIDE SEQUENCE</scope>
    <source>
        <strain evidence="4">Nanhai2018</strain>
        <tissue evidence="4">Muscle</tissue>
    </source>
</reference>
<evidence type="ECO:0000313" key="4">
    <source>
        <dbReference type="EMBL" id="KAJ8023828.1"/>
    </source>
</evidence>
<dbReference type="InterPro" id="IPR016186">
    <property type="entry name" value="C-type_lectin-like/link_sf"/>
</dbReference>
<dbReference type="InterPro" id="IPR016187">
    <property type="entry name" value="CTDL_fold"/>
</dbReference>
<dbReference type="Proteomes" id="UP001152320">
    <property type="component" value="Chromosome 19"/>
</dbReference>
<sequence length="167" mass="18827">MTDFNKISLILLFASLSQVTASCQCPSSWIPWGQHCYRFELGNHASWSDAESKCVAWGSFGRQSHLASIHSKQEQAFIYEVFRLGMLQEPRGDWTPLLWIGLRVATTHEDLSWTDGSDVDFLNWYQGEPNNIGNTGAEVSHGIGKDGRWADAPNPHRQSPFVCKMPE</sequence>
<evidence type="ECO:0000256" key="1">
    <source>
        <dbReference type="SAM" id="MobiDB-lite"/>
    </source>
</evidence>
<dbReference type="Pfam" id="PF00059">
    <property type="entry name" value="Lectin_C"/>
    <property type="match status" value="1"/>
</dbReference>
<dbReference type="PROSITE" id="PS51257">
    <property type="entry name" value="PROKAR_LIPOPROTEIN"/>
    <property type="match status" value="1"/>
</dbReference>
<gene>
    <name evidence="4" type="ORF">HOLleu_36376</name>
</gene>
<accession>A0A9Q0YJR5</accession>
<evidence type="ECO:0000313" key="5">
    <source>
        <dbReference type="Proteomes" id="UP001152320"/>
    </source>
</evidence>